<keyword evidence="2" id="KW-1185">Reference proteome</keyword>
<reference evidence="1 2" key="1">
    <citation type="submission" date="2024-03" db="EMBL/GenBank/DDBJ databases">
        <authorList>
            <person name="Martinez-Hernandez J."/>
        </authorList>
    </citation>
    <scope>NUCLEOTIDE SEQUENCE [LARGE SCALE GENOMIC DNA]</scope>
</reference>
<protein>
    <recommendedName>
        <fullName evidence="3">C2H2-type domain-containing protein</fullName>
    </recommendedName>
</protein>
<dbReference type="EMBL" id="CAXHTB010000015">
    <property type="protein sequence ID" value="CAL0321671.1"/>
    <property type="molecule type" value="Genomic_DNA"/>
</dbReference>
<proteinExistence type="predicted"/>
<sequence>MKSSKIAKTRRQLHRENERCEICEEKWKKRNGNSQLHKVIKAKERKVVYKRIKVNGEVVKEKLGLVQEKVVKNSEVNTQKEFITHNVIHNEASLVDGKNNVNVQEIGARVMIEDKHQNLFSTNINGGESDSFPSWNEFLFEAEQNWDFSYPYWETQDGAFNFWEVEPSPNDWVESLVFSSSASNPILGF</sequence>
<evidence type="ECO:0008006" key="3">
    <source>
        <dbReference type="Google" id="ProtNLM"/>
    </source>
</evidence>
<evidence type="ECO:0000313" key="2">
    <source>
        <dbReference type="Proteomes" id="UP001497480"/>
    </source>
</evidence>
<dbReference type="AlphaFoldDB" id="A0AAV1XJD6"/>
<dbReference type="Proteomes" id="UP001497480">
    <property type="component" value="Unassembled WGS sequence"/>
</dbReference>
<comment type="caution">
    <text evidence="1">The sequence shown here is derived from an EMBL/GenBank/DDBJ whole genome shotgun (WGS) entry which is preliminary data.</text>
</comment>
<accession>A0AAV1XJD6</accession>
<name>A0AAV1XJD6_LUPLU</name>
<evidence type="ECO:0000313" key="1">
    <source>
        <dbReference type="EMBL" id="CAL0321671.1"/>
    </source>
</evidence>
<organism evidence="1 2">
    <name type="scientific">Lupinus luteus</name>
    <name type="common">European yellow lupine</name>
    <dbReference type="NCBI Taxonomy" id="3873"/>
    <lineage>
        <taxon>Eukaryota</taxon>
        <taxon>Viridiplantae</taxon>
        <taxon>Streptophyta</taxon>
        <taxon>Embryophyta</taxon>
        <taxon>Tracheophyta</taxon>
        <taxon>Spermatophyta</taxon>
        <taxon>Magnoliopsida</taxon>
        <taxon>eudicotyledons</taxon>
        <taxon>Gunneridae</taxon>
        <taxon>Pentapetalae</taxon>
        <taxon>rosids</taxon>
        <taxon>fabids</taxon>
        <taxon>Fabales</taxon>
        <taxon>Fabaceae</taxon>
        <taxon>Papilionoideae</taxon>
        <taxon>50 kb inversion clade</taxon>
        <taxon>genistoids sensu lato</taxon>
        <taxon>core genistoids</taxon>
        <taxon>Genisteae</taxon>
        <taxon>Lupinus</taxon>
    </lineage>
</organism>
<gene>
    <name evidence="1" type="ORF">LLUT_LOCUS22731</name>
</gene>